<organism evidence="2 3">
    <name type="scientific">Desulfallas thermosapovorans DSM 6562</name>
    <dbReference type="NCBI Taxonomy" id="1121431"/>
    <lineage>
        <taxon>Bacteria</taxon>
        <taxon>Bacillati</taxon>
        <taxon>Bacillota</taxon>
        <taxon>Clostridia</taxon>
        <taxon>Eubacteriales</taxon>
        <taxon>Desulfallaceae</taxon>
        <taxon>Desulfallas</taxon>
    </lineage>
</organism>
<evidence type="ECO:0000313" key="3">
    <source>
        <dbReference type="Proteomes" id="UP000323166"/>
    </source>
</evidence>
<keyword evidence="1" id="KW-0175">Coiled coil</keyword>
<dbReference type="EMBL" id="VNHM01000004">
    <property type="protein sequence ID" value="TYO96506.1"/>
    <property type="molecule type" value="Genomic_DNA"/>
</dbReference>
<name>A0A5S4ZWB2_9FIRM</name>
<dbReference type="InterPro" id="IPR005358">
    <property type="entry name" value="Puta_zinc/iron-chelating_dom"/>
</dbReference>
<evidence type="ECO:0000313" key="2">
    <source>
        <dbReference type="EMBL" id="TYO96506.1"/>
    </source>
</evidence>
<gene>
    <name evidence="2" type="ORF">LX24_00974</name>
</gene>
<sequence>MKPYDDIFQEYEQLQARADKAFRDMEKDYPSCIKCAEQCSDCCNAVFGLFLIESAYLNSKVDALDEDSKKALLARADQADEALLAMEKRLRETKGDDPEKITEAIGKERVRCPLLGDDEKCALYAARPVTCRVYGIPTLINGKVHACFKAGFEKGQSYPAFNLDGVYRELYRLSNKFLERAGVNDPERASLLLSVSKSIKTPVEDLLKGVKPR</sequence>
<dbReference type="Pfam" id="PF03692">
    <property type="entry name" value="CxxCxxCC"/>
    <property type="match status" value="1"/>
</dbReference>
<dbReference type="RefSeq" id="WP_166511013.1">
    <property type="nucleotide sequence ID" value="NZ_VNHM01000004.1"/>
</dbReference>
<dbReference type="AlphaFoldDB" id="A0A5S4ZWB2"/>
<accession>A0A5S4ZWB2</accession>
<feature type="coiled-coil region" evidence="1">
    <location>
        <begin position="69"/>
        <end position="96"/>
    </location>
</feature>
<keyword evidence="3" id="KW-1185">Reference proteome</keyword>
<comment type="caution">
    <text evidence="2">The sequence shown here is derived from an EMBL/GenBank/DDBJ whole genome shotgun (WGS) entry which is preliminary data.</text>
</comment>
<dbReference type="Proteomes" id="UP000323166">
    <property type="component" value="Unassembled WGS sequence"/>
</dbReference>
<reference evidence="2 3" key="1">
    <citation type="submission" date="2019-07" db="EMBL/GenBank/DDBJ databases">
        <title>Genomic Encyclopedia of Type Strains, Phase I: the one thousand microbial genomes (KMG-I) project.</title>
        <authorList>
            <person name="Kyrpides N."/>
        </authorList>
    </citation>
    <scope>NUCLEOTIDE SEQUENCE [LARGE SCALE GENOMIC DNA]</scope>
    <source>
        <strain evidence="2 3">DSM 6562</strain>
    </source>
</reference>
<protein>
    <submittedName>
        <fullName evidence="2">Putative zinc-or iron-chelating protein</fullName>
    </submittedName>
</protein>
<proteinExistence type="predicted"/>
<evidence type="ECO:0000256" key="1">
    <source>
        <dbReference type="SAM" id="Coils"/>
    </source>
</evidence>